<dbReference type="eggNOG" id="ENOG50342P8">
    <property type="taxonomic scope" value="Bacteria"/>
</dbReference>
<feature type="chain" id="PRO_5004841090" evidence="1">
    <location>
        <begin position="26"/>
        <end position="237"/>
    </location>
</feature>
<protein>
    <submittedName>
        <fullName evidence="2">Uncharacterized protein</fullName>
    </submittedName>
</protein>
<evidence type="ECO:0000313" key="3">
    <source>
        <dbReference type="Proteomes" id="UP000019062"/>
    </source>
</evidence>
<dbReference type="Proteomes" id="UP000019062">
    <property type="component" value="Unassembled WGS sequence"/>
</dbReference>
<proteinExistence type="predicted"/>
<dbReference type="RefSeq" id="WP_038185385.1">
    <property type="nucleotide sequence ID" value="NZ_ASQA01000028.1"/>
</dbReference>
<comment type="caution">
    <text evidence="2">The sequence shown here is derived from an EMBL/GenBank/DDBJ whole genome shotgun (WGS) entry which is preliminary data.</text>
</comment>
<sequence>MIKKLILSTLSFALLFSLFNLESSAEDEVSGTAIENVDTNDTKSPKINIEEELKLVTDQTNSVEIIDAAELPEGTPTINFNSVEEFKNVVAAFEKYREESIDVDNIEDIMVPDLFASRVARAAATTKNGSSTSKWMVGSWNPIKNQILPPEMLIDFTYTYTGSGSSKKFDKIKQIVSNSNGISFSTWVESTKPTHNFYDSKKGVEIKIQGYFLVGVNIKGQAIGTKFNDSFTQKYHF</sequence>
<dbReference type="AlphaFoldDB" id="W4EUF8"/>
<keyword evidence="3" id="KW-1185">Reference proteome</keyword>
<feature type="signal peptide" evidence="1">
    <location>
        <begin position="1"/>
        <end position="25"/>
    </location>
</feature>
<gene>
    <name evidence="2" type="ORF">C176_12333</name>
</gene>
<keyword evidence="1" id="KW-0732">Signal</keyword>
<accession>W4EUF8</accession>
<reference evidence="2 3" key="1">
    <citation type="journal article" date="2014" name="BMC Genomics">
        <title>Genomic comparison of sporeforming bacilli isolated from milk.</title>
        <authorList>
            <person name="Moreno Switt A.I."/>
            <person name="Andrus A.D."/>
            <person name="Ranieri M.L."/>
            <person name="Orsi R.H."/>
            <person name="Ivy R."/>
            <person name="den Bakker H.C."/>
            <person name="Martin N.H."/>
            <person name="Wiedmann M."/>
            <person name="Boor K.J."/>
        </authorList>
    </citation>
    <scope>NUCLEOTIDE SEQUENCE [LARGE SCALE GENOMIC DNA]</scope>
    <source>
        <strain evidence="2 3">FSL R5-213</strain>
    </source>
</reference>
<evidence type="ECO:0000313" key="2">
    <source>
        <dbReference type="EMBL" id="ETT84153.1"/>
    </source>
</evidence>
<dbReference type="EMBL" id="ASQA01000028">
    <property type="protein sequence ID" value="ETT84153.1"/>
    <property type="molecule type" value="Genomic_DNA"/>
</dbReference>
<evidence type="ECO:0000256" key="1">
    <source>
        <dbReference type="SAM" id="SignalP"/>
    </source>
</evidence>
<organism evidence="2 3">
    <name type="scientific">Viridibacillus arenosi FSL R5-213</name>
    <dbReference type="NCBI Taxonomy" id="1227360"/>
    <lineage>
        <taxon>Bacteria</taxon>
        <taxon>Bacillati</taxon>
        <taxon>Bacillota</taxon>
        <taxon>Bacilli</taxon>
        <taxon>Bacillales</taxon>
        <taxon>Caryophanaceae</taxon>
        <taxon>Viridibacillus</taxon>
    </lineage>
</organism>
<name>W4EUF8_9BACL</name>